<gene>
    <name evidence="2" type="ORF">ETF27_01560</name>
</gene>
<dbReference type="EMBL" id="SDIK01000011">
    <property type="protein sequence ID" value="TXJ63083.1"/>
    <property type="molecule type" value="Genomic_DNA"/>
</dbReference>
<evidence type="ECO:0000313" key="3">
    <source>
        <dbReference type="Proteomes" id="UP000321612"/>
    </source>
</evidence>
<dbReference type="PROSITE" id="PS51257">
    <property type="entry name" value="PROKAR_LIPOPROTEIN"/>
    <property type="match status" value="1"/>
</dbReference>
<keyword evidence="3" id="KW-1185">Reference proteome</keyword>
<feature type="chain" id="PRO_5023048432" description="Fimbrillin family protein" evidence="1">
    <location>
        <begin position="24"/>
        <end position="683"/>
    </location>
</feature>
<proteinExistence type="predicted"/>
<dbReference type="RefSeq" id="WP_147785377.1">
    <property type="nucleotide sequence ID" value="NZ_SDIK01000011.1"/>
</dbReference>
<keyword evidence="1" id="KW-0732">Signal</keyword>
<sequence>MKRKNISVLLCGAIALLGMSACSDDMNEPNGTKDNAGQALVYKLNVAATTRNEGTKALTLDEKSHIHTAWKPGDKMFVYNCSDNNKSTEKQYSTVVTQDDGGTTASFTGSIKSKNAMQESDVLGFFYPGAAIEQQDNVAAGELTQEQVKVNGSTQVIDYYKNSEAVKDQVLLNLSQQDGTLETIDKKYDYCWGKTNPMDITGDAANGYTCRAKVDLHRMVAFWGLQFNGGKEGTPLTSIEQININGPKSTDVLNLKDGKLIGNDQNKAFSINISNNGNYIKLTNGFIWVALLPGETHRVTITLKTTDGKVYSKTVNKTFKENTTYRSRITNMNEVTAEPYVEVCGTKWATGNFIRYVDPDNSSNVYWGVAPAQWWISHYGENPTEANYLPAAGDNKEPIRSKELGSQHWYADKAIGDDGSGRWGITQNDLDLFTWGAIKDVLDFPLIGNYLGNAGLAATSWPKEDRGNLAKKWFEKTNAYGTLTTDPAKANYGDIVWYYTHDASHNHHYRYPTLDEMKALQYAKTIVPAYCYTDKGNKVYGAYFSDADALPNPSGTKNINAFPTGRNNLWKYENVTGLVLANKGLFLPITGFRSARATKVVYRYVDNVSTFYSAYLTSQETAVSTINAFFFGSNEWNPKGAPQKQQGNPIRPVWDSGNATAPIDASKFAPFNKIVTTFGARKY</sequence>
<name>A0A5C8GLW4_9BACT</name>
<evidence type="ECO:0000256" key="1">
    <source>
        <dbReference type="SAM" id="SignalP"/>
    </source>
</evidence>
<dbReference type="OrthoDB" id="1057478at2"/>
<dbReference type="Proteomes" id="UP000321612">
    <property type="component" value="Unassembled WGS sequence"/>
</dbReference>
<organism evidence="2 3">
    <name type="scientific">Prevotella brunnea</name>
    <dbReference type="NCBI Taxonomy" id="2508867"/>
    <lineage>
        <taxon>Bacteria</taxon>
        <taxon>Pseudomonadati</taxon>
        <taxon>Bacteroidota</taxon>
        <taxon>Bacteroidia</taxon>
        <taxon>Bacteroidales</taxon>
        <taxon>Prevotellaceae</taxon>
        <taxon>Prevotella</taxon>
    </lineage>
</organism>
<protein>
    <recommendedName>
        <fullName evidence="4">Fimbrillin family protein</fullName>
    </recommendedName>
</protein>
<feature type="signal peptide" evidence="1">
    <location>
        <begin position="1"/>
        <end position="23"/>
    </location>
</feature>
<dbReference type="AlphaFoldDB" id="A0A5C8GLW4"/>
<reference evidence="3" key="1">
    <citation type="submission" date="2019-05" db="EMBL/GenBank/DDBJ databases">
        <title>Prevotella brunnea sp. nov., isolated from a wound of a patient.</title>
        <authorList>
            <person name="Buhl M."/>
        </authorList>
    </citation>
    <scope>NUCLEOTIDE SEQUENCE [LARGE SCALE GENOMIC DNA]</scope>
    <source>
        <strain evidence="3">A2672</strain>
    </source>
</reference>
<evidence type="ECO:0000313" key="2">
    <source>
        <dbReference type="EMBL" id="TXJ63083.1"/>
    </source>
</evidence>
<accession>A0A5C8GLW4</accession>
<evidence type="ECO:0008006" key="4">
    <source>
        <dbReference type="Google" id="ProtNLM"/>
    </source>
</evidence>
<comment type="caution">
    <text evidence="2">The sequence shown here is derived from an EMBL/GenBank/DDBJ whole genome shotgun (WGS) entry which is preliminary data.</text>
</comment>